<dbReference type="SUPFAM" id="SSF46894">
    <property type="entry name" value="C-terminal effector domain of the bipartite response regulators"/>
    <property type="match status" value="1"/>
</dbReference>
<dbReference type="SUPFAM" id="SSF52540">
    <property type="entry name" value="P-loop containing nucleoside triphosphate hydrolases"/>
    <property type="match status" value="1"/>
</dbReference>
<protein>
    <submittedName>
        <fullName evidence="8">SARP family transcriptional regulator</fullName>
    </submittedName>
</protein>
<proteinExistence type="inferred from homology"/>
<dbReference type="GO" id="GO:0003677">
    <property type="term" value="F:DNA binding"/>
    <property type="evidence" value="ECO:0007669"/>
    <property type="project" value="UniProtKB-UniRule"/>
</dbReference>
<dbReference type="AlphaFoldDB" id="A0A8J4E0L5"/>
<keyword evidence="3 5" id="KW-0238">DNA-binding</keyword>
<dbReference type="GO" id="GO:0006355">
    <property type="term" value="P:regulation of DNA-templated transcription"/>
    <property type="evidence" value="ECO:0007669"/>
    <property type="project" value="InterPro"/>
</dbReference>
<dbReference type="Proteomes" id="UP000612585">
    <property type="component" value="Unassembled WGS sequence"/>
</dbReference>
<keyword evidence="2" id="KW-0805">Transcription regulation</keyword>
<dbReference type="Pfam" id="PF03704">
    <property type="entry name" value="BTAD"/>
    <property type="match status" value="1"/>
</dbReference>
<dbReference type="InterPro" id="IPR027417">
    <property type="entry name" value="P-loop_NTPase"/>
</dbReference>
<dbReference type="PRINTS" id="PR00364">
    <property type="entry name" value="DISEASERSIST"/>
</dbReference>
<dbReference type="Gene3D" id="1.25.40.10">
    <property type="entry name" value="Tetratricopeptide repeat domain"/>
    <property type="match status" value="2"/>
</dbReference>
<dbReference type="InterPro" id="IPR016032">
    <property type="entry name" value="Sig_transdc_resp-reg_C-effctor"/>
</dbReference>
<dbReference type="SUPFAM" id="SSF48452">
    <property type="entry name" value="TPR-like"/>
    <property type="match status" value="3"/>
</dbReference>
<evidence type="ECO:0000256" key="3">
    <source>
        <dbReference type="ARBA" id="ARBA00023125"/>
    </source>
</evidence>
<dbReference type="SMART" id="SM01043">
    <property type="entry name" value="BTAD"/>
    <property type="match status" value="1"/>
</dbReference>
<name>A0A8J4E0L5_9ACTN</name>
<reference evidence="8" key="1">
    <citation type="submission" date="2021-01" db="EMBL/GenBank/DDBJ databases">
        <title>Whole genome shotgun sequence of Virgisporangium aurantiacum NBRC 16421.</title>
        <authorList>
            <person name="Komaki H."/>
            <person name="Tamura T."/>
        </authorList>
    </citation>
    <scope>NUCLEOTIDE SEQUENCE</scope>
    <source>
        <strain evidence="8">NBRC 16421</strain>
    </source>
</reference>
<accession>A0A8J4E0L5</accession>
<keyword evidence="9" id="KW-1185">Reference proteome</keyword>
<gene>
    <name evidence="8" type="ORF">Vau01_043640</name>
</gene>
<evidence type="ECO:0000256" key="4">
    <source>
        <dbReference type="ARBA" id="ARBA00023163"/>
    </source>
</evidence>
<dbReference type="InterPro" id="IPR036388">
    <property type="entry name" value="WH-like_DNA-bd_sf"/>
</dbReference>
<dbReference type="Gene3D" id="3.40.50.300">
    <property type="entry name" value="P-loop containing nucleotide triphosphate hydrolases"/>
    <property type="match status" value="1"/>
</dbReference>
<evidence type="ECO:0000313" key="8">
    <source>
        <dbReference type="EMBL" id="GIJ56848.1"/>
    </source>
</evidence>
<dbReference type="PANTHER" id="PTHR35807">
    <property type="entry name" value="TRANSCRIPTIONAL REGULATOR REDD-RELATED"/>
    <property type="match status" value="1"/>
</dbReference>
<dbReference type="PANTHER" id="PTHR35807:SF1">
    <property type="entry name" value="TRANSCRIPTIONAL REGULATOR REDD"/>
    <property type="match status" value="1"/>
</dbReference>
<dbReference type="Pfam" id="PF13424">
    <property type="entry name" value="TPR_12"/>
    <property type="match status" value="2"/>
</dbReference>
<keyword evidence="4" id="KW-0804">Transcription</keyword>
<feature type="DNA-binding region" description="OmpR/PhoB-type" evidence="5">
    <location>
        <begin position="1"/>
        <end position="89"/>
    </location>
</feature>
<evidence type="ECO:0000256" key="5">
    <source>
        <dbReference type="PROSITE-ProRule" id="PRU01091"/>
    </source>
</evidence>
<evidence type="ECO:0000256" key="1">
    <source>
        <dbReference type="ARBA" id="ARBA00005820"/>
    </source>
</evidence>
<dbReference type="GO" id="GO:0043531">
    <property type="term" value="F:ADP binding"/>
    <property type="evidence" value="ECO:0007669"/>
    <property type="project" value="InterPro"/>
</dbReference>
<dbReference type="InterPro" id="IPR051677">
    <property type="entry name" value="AfsR-DnrI-RedD_regulator"/>
</dbReference>
<comment type="similarity">
    <text evidence="1">Belongs to the AfsR/DnrI/RedD regulatory family.</text>
</comment>
<evidence type="ECO:0000256" key="2">
    <source>
        <dbReference type="ARBA" id="ARBA00023015"/>
    </source>
</evidence>
<dbReference type="CDD" id="cd15831">
    <property type="entry name" value="BTAD"/>
    <property type="match status" value="1"/>
</dbReference>
<sequence length="1000" mass="105809">MLGPLRLCAGSRSVPVGPQKPRAMLAHLLLCRNERVSLERLAAELWDRPPRSAVANLRTYASGLRQLLAECGDSGDRLVAHASGYLLRVDPPDLDVCAFESAAEAGRALLGRDDVGAASERLHSALALWHGRPIEDVRPGPDLTARVAQLDEQRLTVTEDLVAARLALAEHVAVTADLRLLVAAHPFRERLRHQLMLALYRSGDAPGALAAYTEMRAALAEHLGIEPGAELARLHQAILRRAPELSLPDRPAPDATVDPPAGAPSPPSTSDGRAPSTSDGLPERGTPPRQLPPAPVAFVGRVEELCAITAACAAAPPGGSAVVVLHGPGGIGKTTLAVRAAHRLADRYPDGQLHVDLHGGAAGLPGLDPAHALGRLLRALGVDAGDVPVEVDEAAARFRSETAGRRLLIVLDGAAGAQQVRPLLPGGAGCAVIVTCRRPMSTLDAVRLRLDRLPDTDGIALIAALAGAQRTAADPAAAGRLVALCDGHPLALRIAGARLAERTDWPLAALADRLGDERDRLDELAADDLAIRSSFRDGYNELADSASRSDREAAALFRALALLRLPQVPAAVAATLVDVPERRAVTLLDRLRDCHLVEAVTPTRFRLHDLLRLYATELADRFDPAPARELAVARALTAYLNTAVAAGRLLRAGQPDTDPGGPVLAALDTLDDAVRWLEVELPGVIAAAGQAAGLSAPVSRLCTLLVPRVTGWLQKCGRWAEAEALAAAVEQAAGNVGDRAAEARVLAVRATLDWHTGRTDAAQARLEGALAIWRQLGDRDGEGLAMQNLGWLYHRVGRVPAAADAIRAGVRLLDGGDPVRLGVALHNLAEVEFELGEYAAACGHLERSLAIRRELVDPVGEGITLVALGRAYSQLGRHDAGLAALDAGLGLCRRTGNREDEWEALLSRSEVHLRVGAVAAARRDVDEALDLVRRAGSRYGEAAATRQRALVLRRDGQDGPARDDARRADRLLAGLTDRRDGVLEAFLGATQVALLDKLAR</sequence>
<evidence type="ECO:0000313" key="9">
    <source>
        <dbReference type="Proteomes" id="UP000612585"/>
    </source>
</evidence>
<evidence type="ECO:0000259" key="7">
    <source>
        <dbReference type="PROSITE" id="PS51755"/>
    </source>
</evidence>
<dbReference type="InterPro" id="IPR011990">
    <property type="entry name" value="TPR-like_helical_dom_sf"/>
</dbReference>
<organism evidence="8 9">
    <name type="scientific">Virgisporangium aurantiacum</name>
    <dbReference type="NCBI Taxonomy" id="175570"/>
    <lineage>
        <taxon>Bacteria</taxon>
        <taxon>Bacillati</taxon>
        <taxon>Actinomycetota</taxon>
        <taxon>Actinomycetes</taxon>
        <taxon>Micromonosporales</taxon>
        <taxon>Micromonosporaceae</taxon>
        <taxon>Virgisporangium</taxon>
    </lineage>
</organism>
<feature type="domain" description="OmpR/PhoB-type" evidence="7">
    <location>
        <begin position="1"/>
        <end position="89"/>
    </location>
</feature>
<comment type="caution">
    <text evidence="8">The sequence shown here is derived from an EMBL/GenBank/DDBJ whole genome shotgun (WGS) entry which is preliminary data.</text>
</comment>
<dbReference type="PROSITE" id="PS51755">
    <property type="entry name" value="OMPR_PHOB"/>
    <property type="match status" value="1"/>
</dbReference>
<dbReference type="EMBL" id="BOPG01000027">
    <property type="protein sequence ID" value="GIJ56848.1"/>
    <property type="molecule type" value="Genomic_DNA"/>
</dbReference>
<feature type="region of interest" description="Disordered" evidence="6">
    <location>
        <begin position="244"/>
        <end position="294"/>
    </location>
</feature>
<dbReference type="InterPro" id="IPR001867">
    <property type="entry name" value="OmpR/PhoB-type_DNA-bd"/>
</dbReference>
<evidence type="ECO:0000256" key="6">
    <source>
        <dbReference type="SAM" id="MobiDB-lite"/>
    </source>
</evidence>
<dbReference type="SMART" id="SM00862">
    <property type="entry name" value="Trans_reg_C"/>
    <property type="match status" value="1"/>
</dbReference>
<dbReference type="Gene3D" id="1.10.10.10">
    <property type="entry name" value="Winged helix-like DNA-binding domain superfamily/Winged helix DNA-binding domain"/>
    <property type="match status" value="1"/>
</dbReference>
<dbReference type="GO" id="GO:0000160">
    <property type="term" value="P:phosphorelay signal transduction system"/>
    <property type="evidence" value="ECO:0007669"/>
    <property type="project" value="InterPro"/>
</dbReference>
<dbReference type="InterPro" id="IPR019734">
    <property type="entry name" value="TPR_rpt"/>
</dbReference>
<dbReference type="InterPro" id="IPR005158">
    <property type="entry name" value="BTAD"/>
</dbReference>
<dbReference type="SMART" id="SM00028">
    <property type="entry name" value="TPR"/>
    <property type="match status" value="4"/>
</dbReference>